<organism evidence="1 2">
    <name type="scientific">Acidithiobacillus montserratensis</name>
    <dbReference type="NCBI Taxonomy" id="2729135"/>
    <lineage>
        <taxon>Bacteria</taxon>
        <taxon>Pseudomonadati</taxon>
        <taxon>Pseudomonadota</taxon>
        <taxon>Acidithiobacillia</taxon>
        <taxon>Acidithiobacillales</taxon>
        <taxon>Acidithiobacillaceae</taxon>
        <taxon>Acidithiobacillus</taxon>
    </lineage>
</organism>
<accession>A0ACD5HKZ0</accession>
<keyword evidence="2" id="KW-1185">Reference proteome</keyword>
<name>A0ACD5HKZ0_9PROT</name>
<gene>
    <name evidence="1" type="ORF">HHS34_005315</name>
</gene>
<protein>
    <submittedName>
        <fullName evidence="1">Uncharacterized protein</fullName>
    </submittedName>
</protein>
<sequence>MGDLLPEESGESTHGMALGPRAKAKAFIRRIDSCLLSYFERPGPRRVATETLRILLLIEAPIRWINKPAAWLLAGIEARERRRREKHFSQGGRK</sequence>
<proteinExistence type="predicted"/>
<reference evidence="1 2" key="1">
    <citation type="journal article" date="2021" name="ISME J.">
        <title>Genomic evolution of the class Acidithiobacillia: deep-branching Proteobacteria living in extreme acidic conditions.</title>
        <authorList>
            <person name="Moya-Beltran A."/>
            <person name="Beard S."/>
            <person name="Rojas-Villalobos C."/>
            <person name="Issotta F."/>
            <person name="Gallardo Y."/>
            <person name="Ulloa R."/>
            <person name="Giaveno A."/>
            <person name="Degli Esposti M."/>
            <person name="Johnson D.B."/>
            <person name="Quatrini R."/>
        </authorList>
    </citation>
    <scope>NUCLEOTIDE SEQUENCE [LARGE SCALE GENOMIC DNA]</scope>
    <source>
        <strain evidence="1 2">GG1-14</strain>
    </source>
</reference>
<evidence type="ECO:0000313" key="2">
    <source>
        <dbReference type="Proteomes" id="UP001195965"/>
    </source>
</evidence>
<dbReference type="EMBL" id="CP127526">
    <property type="protein sequence ID" value="XRI74611.1"/>
    <property type="molecule type" value="Genomic_DNA"/>
</dbReference>
<evidence type="ECO:0000313" key="1">
    <source>
        <dbReference type="EMBL" id="XRI74611.1"/>
    </source>
</evidence>
<dbReference type="Proteomes" id="UP001195965">
    <property type="component" value="Chromosome"/>
</dbReference>